<reference evidence="14 15" key="1">
    <citation type="submission" date="2016-10" db="EMBL/GenBank/DDBJ databases">
        <authorList>
            <person name="Varghese N."/>
            <person name="Submissions S."/>
        </authorList>
    </citation>
    <scope>NUCLEOTIDE SEQUENCE [LARGE SCALE GENOMIC DNA]</scope>
    <source>
        <strain evidence="14 15">LMG 22274</strain>
    </source>
</reference>
<comment type="subcellular location">
    <subcellularLocation>
        <location evidence="1">Cell outer membrane</location>
        <topology evidence="1">Multi-pass membrane protein</topology>
    </subcellularLocation>
</comment>
<keyword evidence="4" id="KW-1134">Transmembrane beta strand</keyword>
<dbReference type="CDD" id="cd00342">
    <property type="entry name" value="gram_neg_porins"/>
    <property type="match status" value="1"/>
</dbReference>
<keyword evidence="5" id="KW-0812">Transmembrane</keyword>
<keyword evidence="3" id="KW-0813">Transport</keyword>
<evidence type="ECO:0000256" key="11">
    <source>
        <dbReference type="SAM" id="SignalP"/>
    </source>
</evidence>
<feature type="chain" id="PRO_5042905651" evidence="11">
    <location>
        <begin position="26"/>
        <end position="388"/>
    </location>
</feature>
<sequence length="388" mass="42074">MYARTWGKSGGLLFMALVASGAAHAQSSVTLYGKIEDGLNYTSNARGQSAYQLESGYDYGSRWGLKGSEDLGGGTHAIFQIENGFDVNTGRNSQGGREFGRQAWVGIASDQYGTLTLGRQYDPSVDMFSPTTANGNWTGYIFAHPYDNDNTDYSFRANNAVKYVSPTYRGFSAEAMYAFSNQAGGFADNRLYGFAAQYVHGGLTVAASYLKLNHPGTTSGAVSDDSTFSASSQQNIGVGVNYAFADWLLGIAYSHVDVYDPTANAYFTSDGGSTQPAGGTWHAWKFDNVEVNALYHFTHALYLGGAYTYTQANLTSNVGSFRPKWHQVSLKLNYDLSSRTSVYLEGAWQHAVSAHTGTQFDYANIPGSADISSGENQMIYRIAIIHGF</sequence>
<dbReference type="Proteomes" id="UP000247515">
    <property type="component" value="Unassembled WGS sequence"/>
</dbReference>
<evidence type="ECO:0000256" key="9">
    <source>
        <dbReference type="ARBA" id="ARBA00023136"/>
    </source>
</evidence>
<dbReference type="Pfam" id="PF13609">
    <property type="entry name" value="Porin_4"/>
    <property type="match status" value="1"/>
</dbReference>
<proteinExistence type="predicted"/>
<dbReference type="InterPro" id="IPR023614">
    <property type="entry name" value="Porin_dom_sf"/>
</dbReference>
<comment type="subunit">
    <text evidence="2">Homotrimer.</text>
</comment>
<evidence type="ECO:0000256" key="1">
    <source>
        <dbReference type="ARBA" id="ARBA00004571"/>
    </source>
</evidence>
<evidence type="ECO:0000256" key="5">
    <source>
        <dbReference type="ARBA" id="ARBA00022692"/>
    </source>
</evidence>
<keyword evidence="6 11" id="KW-0732">Signal</keyword>
<feature type="signal peptide" evidence="11">
    <location>
        <begin position="1"/>
        <end position="25"/>
    </location>
</feature>
<dbReference type="EMBL" id="FNZM01000003">
    <property type="protein sequence ID" value="SEJ18916.1"/>
    <property type="molecule type" value="Genomic_DNA"/>
</dbReference>
<comment type="caution">
    <text evidence="14">The sequence shown here is derived from an EMBL/GenBank/DDBJ whole genome shotgun (WGS) entry which is preliminary data.</text>
</comment>
<dbReference type="AlphaFoldDB" id="A0AAQ1JSN8"/>
<keyword evidence="8" id="KW-0626">Porin</keyword>
<dbReference type="PRINTS" id="PR00184">
    <property type="entry name" value="NEISSPPORIN"/>
</dbReference>
<evidence type="ECO:0000313" key="16">
    <source>
        <dbReference type="Proteomes" id="UP000247515"/>
    </source>
</evidence>
<accession>A0AAQ1JSN8</accession>
<evidence type="ECO:0000256" key="4">
    <source>
        <dbReference type="ARBA" id="ARBA00022452"/>
    </source>
</evidence>
<keyword evidence="9" id="KW-0472">Membrane</keyword>
<evidence type="ECO:0000259" key="12">
    <source>
        <dbReference type="Pfam" id="PF13609"/>
    </source>
</evidence>
<dbReference type="EMBL" id="QJJV01000027">
    <property type="protein sequence ID" value="PXX08323.1"/>
    <property type="molecule type" value="Genomic_DNA"/>
</dbReference>
<evidence type="ECO:0000256" key="3">
    <source>
        <dbReference type="ARBA" id="ARBA00022448"/>
    </source>
</evidence>
<dbReference type="GO" id="GO:0015288">
    <property type="term" value="F:porin activity"/>
    <property type="evidence" value="ECO:0007669"/>
    <property type="project" value="UniProtKB-KW"/>
</dbReference>
<evidence type="ECO:0000313" key="15">
    <source>
        <dbReference type="Proteomes" id="UP000183529"/>
    </source>
</evidence>
<dbReference type="PRINTS" id="PR00182">
    <property type="entry name" value="ECOLNEIPORIN"/>
</dbReference>
<dbReference type="InterPro" id="IPR001702">
    <property type="entry name" value="Porin_Gram-ve"/>
</dbReference>
<gene>
    <name evidence="13" type="ORF">C7400_12797</name>
    <name evidence="14" type="ORF">SAMN05216550_10396</name>
</gene>
<organism evidence="14 15">
    <name type="scientific">Paraburkholderia tropica</name>
    <dbReference type="NCBI Taxonomy" id="92647"/>
    <lineage>
        <taxon>Bacteria</taxon>
        <taxon>Pseudomonadati</taxon>
        <taxon>Pseudomonadota</taxon>
        <taxon>Betaproteobacteria</taxon>
        <taxon>Burkholderiales</taxon>
        <taxon>Burkholderiaceae</taxon>
        <taxon>Paraburkholderia</taxon>
    </lineage>
</organism>
<evidence type="ECO:0000256" key="10">
    <source>
        <dbReference type="ARBA" id="ARBA00023237"/>
    </source>
</evidence>
<dbReference type="Proteomes" id="UP000183529">
    <property type="component" value="Unassembled WGS sequence"/>
</dbReference>
<feature type="domain" description="Porin" evidence="12">
    <location>
        <begin position="16"/>
        <end position="349"/>
    </location>
</feature>
<dbReference type="GO" id="GO:0009279">
    <property type="term" value="C:cell outer membrane"/>
    <property type="evidence" value="ECO:0007669"/>
    <property type="project" value="UniProtKB-SubCell"/>
</dbReference>
<evidence type="ECO:0000256" key="2">
    <source>
        <dbReference type="ARBA" id="ARBA00011233"/>
    </source>
</evidence>
<keyword evidence="16" id="KW-1185">Reference proteome</keyword>
<dbReference type="SUPFAM" id="SSF56935">
    <property type="entry name" value="Porins"/>
    <property type="match status" value="1"/>
</dbReference>
<dbReference type="InterPro" id="IPR033900">
    <property type="entry name" value="Gram_neg_porin_domain"/>
</dbReference>
<dbReference type="PANTHER" id="PTHR34501">
    <property type="entry name" value="PROTEIN YDDL-RELATED"/>
    <property type="match status" value="1"/>
</dbReference>
<dbReference type="Gene3D" id="2.40.160.10">
    <property type="entry name" value="Porin"/>
    <property type="match status" value="1"/>
</dbReference>
<keyword evidence="7" id="KW-0406">Ion transport</keyword>
<dbReference type="GO" id="GO:0034220">
    <property type="term" value="P:monoatomic ion transmembrane transport"/>
    <property type="evidence" value="ECO:0007669"/>
    <property type="project" value="InterPro"/>
</dbReference>
<evidence type="ECO:0000313" key="14">
    <source>
        <dbReference type="EMBL" id="SEJ18916.1"/>
    </source>
</evidence>
<evidence type="ECO:0000256" key="8">
    <source>
        <dbReference type="ARBA" id="ARBA00023114"/>
    </source>
</evidence>
<dbReference type="InterPro" id="IPR002299">
    <property type="entry name" value="Porin_Neis"/>
</dbReference>
<evidence type="ECO:0000256" key="6">
    <source>
        <dbReference type="ARBA" id="ARBA00022729"/>
    </source>
</evidence>
<dbReference type="PANTHER" id="PTHR34501:SF9">
    <property type="entry name" value="MAJOR OUTER MEMBRANE PROTEIN P.IA"/>
    <property type="match status" value="1"/>
</dbReference>
<reference evidence="13 16" key="2">
    <citation type="submission" date="2018-05" db="EMBL/GenBank/DDBJ databases">
        <title>Genomic Encyclopedia of Type Strains, Phase IV (KMG-V): Genome sequencing to study the core and pangenomes of soil and plant-associated prokaryotes.</title>
        <authorList>
            <person name="Whitman W."/>
        </authorList>
    </citation>
    <scope>NUCLEOTIDE SEQUENCE [LARGE SCALE GENOMIC DNA]</scope>
    <source>
        <strain evidence="13 16">SIr-6563</strain>
    </source>
</reference>
<keyword evidence="10" id="KW-0998">Cell outer membrane</keyword>
<evidence type="ECO:0000256" key="7">
    <source>
        <dbReference type="ARBA" id="ARBA00023065"/>
    </source>
</evidence>
<dbReference type="InterPro" id="IPR050298">
    <property type="entry name" value="Gram-neg_bact_OMP"/>
</dbReference>
<protein>
    <submittedName>
        <fullName evidence="13 14">Porin</fullName>
    </submittedName>
</protein>
<dbReference type="GO" id="GO:0046930">
    <property type="term" value="C:pore complex"/>
    <property type="evidence" value="ECO:0007669"/>
    <property type="project" value="UniProtKB-KW"/>
</dbReference>
<evidence type="ECO:0000313" key="13">
    <source>
        <dbReference type="EMBL" id="PXX08323.1"/>
    </source>
</evidence>
<name>A0AAQ1JSN8_9BURK</name>